<dbReference type="Gene3D" id="2.60.40.680">
    <property type="match status" value="1"/>
</dbReference>
<dbReference type="Gene3D" id="2.60.40.10">
    <property type="entry name" value="Immunoglobulins"/>
    <property type="match status" value="1"/>
</dbReference>
<accession>A0AAP3BDX9</accession>
<dbReference type="Gene3D" id="1.10.1330.10">
    <property type="entry name" value="Dockerin domain"/>
    <property type="match status" value="1"/>
</dbReference>
<dbReference type="InterPro" id="IPR036439">
    <property type="entry name" value="Dockerin_dom_sf"/>
</dbReference>
<dbReference type="SUPFAM" id="SSF51011">
    <property type="entry name" value="Glycosyl hydrolase domain"/>
    <property type="match status" value="1"/>
</dbReference>
<evidence type="ECO:0000313" key="6">
    <source>
        <dbReference type="EMBL" id="MCW4129208.1"/>
    </source>
</evidence>
<keyword evidence="2" id="KW-0732">Signal</keyword>
<dbReference type="InterPro" id="IPR048395">
    <property type="entry name" value="Glyco_hydro_31_C"/>
</dbReference>
<dbReference type="EMBL" id="JAPDVK010000004">
    <property type="protein sequence ID" value="MCW4129208.1"/>
    <property type="molecule type" value="Genomic_DNA"/>
</dbReference>
<evidence type="ECO:0000259" key="5">
    <source>
        <dbReference type="PROSITE" id="PS51766"/>
    </source>
</evidence>
<dbReference type="SUPFAM" id="SSF49265">
    <property type="entry name" value="Fibronectin type III"/>
    <property type="match status" value="1"/>
</dbReference>
<dbReference type="InterPro" id="IPR016134">
    <property type="entry name" value="Dockerin_dom"/>
</dbReference>
<name>A0AAP3BDX9_9BACT</name>
<evidence type="ECO:0000259" key="3">
    <source>
        <dbReference type="PROSITE" id="PS50022"/>
    </source>
</evidence>
<feature type="domain" description="F5/8 type C" evidence="3">
    <location>
        <begin position="947"/>
        <end position="1097"/>
    </location>
</feature>
<dbReference type="SUPFAM" id="SSF51445">
    <property type="entry name" value="(Trans)glycosidases"/>
    <property type="match status" value="1"/>
</dbReference>
<proteinExistence type="inferred from homology"/>
<dbReference type="InterPro" id="IPR008965">
    <property type="entry name" value="CBM2/CBM3_carb-bd_dom_sf"/>
</dbReference>
<dbReference type="SUPFAM" id="SSF63446">
    <property type="entry name" value="Type I dockerin domain"/>
    <property type="match status" value="1"/>
</dbReference>
<dbReference type="Proteomes" id="UP001209344">
    <property type="component" value="Unassembled WGS sequence"/>
</dbReference>
<dbReference type="CDD" id="cd14254">
    <property type="entry name" value="Dockerin_II"/>
    <property type="match status" value="1"/>
</dbReference>
<dbReference type="GO" id="GO:0000272">
    <property type="term" value="P:polysaccharide catabolic process"/>
    <property type="evidence" value="ECO:0007669"/>
    <property type="project" value="InterPro"/>
</dbReference>
<dbReference type="Pfam" id="PF13802">
    <property type="entry name" value="Gal_mutarotas_2"/>
    <property type="match status" value="1"/>
</dbReference>
<dbReference type="InterPro" id="IPR018247">
    <property type="entry name" value="EF_Hand_1_Ca_BS"/>
</dbReference>
<dbReference type="Pfam" id="PF21365">
    <property type="entry name" value="Glyco_hydro_31_3rd"/>
    <property type="match status" value="1"/>
</dbReference>
<dbReference type="InterPro" id="IPR003961">
    <property type="entry name" value="FN3_dom"/>
</dbReference>
<dbReference type="GO" id="GO:0004553">
    <property type="term" value="F:hydrolase activity, hydrolyzing O-glycosyl compounds"/>
    <property type="evidence" value="ECO:0007669"/>
    <property type="project" value="InterPro"/>
</dbReference>
<dbReference type="CDD" id="cd00063">
    <property type="entry name" value="FN3"/>
    <property type="match status" value="1"/>
</dbReference>
<feature type="signal peptide" evidence="2">
    <location>
        <begin position="1"/>
        <end position="24"/>
    </location>
</feature>
<evidence type="ECO:0000313" key="7">
    <source>
        <dbReference type="Proteomes" id="UP001209344"/>
    </source>
</evidence>
<dbReference type="CDD" id="cd06596">
    <property type="entry name" value="GH31_CPE1046"/>
    <property type="match status" value="1"/>
</dbReference>
<dbReference type="SMART" id="SM00060">
    <property type="entry name" value="FN3"/>
    <property type="match status" value="1"/>
</dbReference>
<dbReference type="Gene3D" id="2.60.40.1180">
    <property type="entry name" value="Golgi alpha-mannosidase II"/>
    <property type="match status" value="2"/>
</dbReference>
<dbReference type="InterPro" id="IPR000421">
    <property type="entry name" value="FA58C"/>
</dbReference>
<dbReference type="SUPFAM" id="SSF49384">
    <property type="entry name" value="Carbohydrate-binding domain"/>
    <property type="match status" value="1"/>
</dbReference>
<dbReference type="GO" id="GO:0030246">
    <property type="term" value="F:carbohydrate binding"/>
    <property type="evidence" value="ECO:0007669"/>
    <property type="project" value="InterPro"/>
</dbReference>
<dbReference type="Gene3D" id="2.60.40.1760">
    <property type="entry name" value="glycosyl hydrolase (family 31)"/>
    <property type="match status" value="1"/>
</dbReference>
<dbReference type="RefSeq" id="WP_264966756.1">
    <property type="nucleotide sequence ID" value="NZ_JAPDVK010000004.1"/>
</dbReference>
<dbReference type="PROSITE" id="PS50022">
    <property type="entry name" value="FA58C_3"/>
    <property type="match status" value="1"/>
</dbReference>
<gene>
    <name evidence="6" type="ORF">ONT16_13325</name>
</gene>
<evidence type="ECO:0000256" key="1">
    <source>
        <dbReference type="ARBA" id="ARBA00007806"/>
    </source>
</evidence>
<dbReference type="InterPro" id="IPR011013">
    <property type="entry name" value="Gal_mutarotase_sf_dom"/>
</dbReference>
<dbReference type="InterPro" id="IPR013783">
    <property type="entry name" value="Ig-like_fold"/>
</dbReference>
<dbReference type="InterPro" id="IPR025887">
    <property type="entry name" value="Glyco_hydro_31_N_dom"/>
</dbReference>
<dbReference type="Pfam" id="PF17137">
    <property type="entry name" value="DUF5110"/>
    <property type="match status" value="1"/>
</dbReference>
<dbReference type="PROSITE" id="PS50853">
    <property type="entry name" value="FN3"/>
    <property type="match status" value="1"/>
</dbReference>
<dbReference type="CDD" id="cd14752">
    <property type="entry name" value="GH31_N"/>
    <property type="match status" value="1"/>
</dbReference>
<dbReference type="SUPFAM" id="SSF49785">
    <property type="entry name" value="Galactose-binding domain-like"/>
    <property type="match status" value="1"/>
</dbReference>
<dbReference type="InterPro" id="IPR002105">
    <property type="entry name" value="Dockerin_1_rpt"/>
</dbReference>
<dbReference type="Pfam" id="PF00041">
    <property type="entry name" value="fn3"/>
    <property type="match status" value="1"/>
</dbReference>
<evidence type="ECO:0000256" key="2">
    <source>
        <dbReference type="SAM" id="SignalP"/>
    </source>
</evidence>
<evidence type="ECO:0000259" key="4">
    <source>
        <dbReference type="PROSITE" id="PS50853"/>
    </source>
</evidence>
<dbReference type="InterPro" id="IPR000322">
    <property type="entry name" value="Glyco_hydro_31_TIM"/>
</dbReference>
<feature type="chain" id="PRO_5042934458" evidence="2">
    <location>
        <begin position="25"/>
        <end position="1300"/>
    </location>
</feature>
<dbReference type="Gene3D" id="3.20.20.80">
    <property type="entry name" value="Glycosidases"/>
    <property type="match status" value="1"/>
</dbReference>
<comment type="caution">
    <text evidence="6">The sequence shown here is derived from an EMBL/GenBank/DDBJ whole genome shotgun (WGS) entry which is preliminary data.</text>
</comment>
<sequence>MSNIYKKLSVGNLMAMAVTLPMVANTTNTASSPLLPSAPDAQKAAQTVKTGDVQILRINPTLVEIVFANQQRVAVDFYGESVFRIFEDHNDGVMRAPEAKPEASILVDNPRTALNHKQVKVEEKDNSIILSTTKAQVIFDKATQLFKIINLEDGKTVAEQSAPAQFTPEKVTLSLRELPDEYFFGGGVQNGRFSHKGEKIEIVNTNNWVDGGVASPAPFYWSTAGYGFMWYTFKPGLYDFGSTHNGKVELSHESKNLDVFFMVGKKPTDLLDGYYQLTGNPVLLPKFGFYEGHLNAYNRDYWKEADKGRTMVFEDGKAYKESASDKTGIKESLNGEKNNYQFSARAAIDRYVKHDMPLGWFLPNDGYGAGYGQETTLDGNIQNLKKFGDYARKQGVEIGLWTQSDLHPKDSIEALLQRDIVKEVGTAGVRVLKTDVAWVGDGYSFGLNGVADVAQIMPYYGENARPFIISLDGWAGTQRYASVWSGDQTGGDWEYIRFHIPTFIGAGLSGISNITSDNDGIFGGKNPIVNMREFEWKAFTAMGLNMDGWGSNAKYPHILGEPVTSVNRWYLKLKSELMPYIYTAAHEAVTGKPLVRAMFLDEANPYTLGKATQYQFMCGPSFLVAPIYKETKMDKEGNDIRNGIYLPQGEWVDYFSGHIYKGGRIINEFEAPYWKLPVFVKRGAIIPMVNPNNNVSQIDNTQRIFELYPYGETHYALYDDDGKTELYRLGEHATTNITSSLQKDRLNVHIYKTTGHFQGQEKNQATELRINLSQMPKKLAAKIGGKSVKLTQVNSLNELRNTGNAWFFDEAPQLNRFATPGSDFEKMDIRKNPMVYVRLAKTDITANDVELRMDGYQMDDADVLLHASGALAAPQVTMKDSQSPNKAFELLATWNKQANADYYEVKVDGVIHSTIRSTEFTIENLKPETDYEVQVRAVNKDGVSEWTTVQAHTIKDPLDEAIRNITATNSAKDWEGLEVSKMFDFNEKNFWHTDYYKKEGVLPFDVTLNLNGIAKLEKIHYLPASERETNGQIQKGKFAISNDGINWTETGSFDWKNENAVKEYLFQGNPEAQYIRMTVEEARGGMGSGAEMYVFKVPGSKMEKTGDINHDGRIDENDLTSYLNYCGLRRGDKDFEGYVSKGDINGNGLIDAYDISVVATQLKSGVSSKKVSAVEGSISLTADKKVYKAGETITLTVKGKNLVSLNALSFALPYSATEYEFIGVDVKDMGKMENLTKDRLHSDGSKVLYPTFVNIGEQPAVEGTRDLFTIKLKAKKTCKPAFQLNQLMMVDKFLGVKTGK</sequence>
<dbReference type="Pfam" id="PF00754">
    <property type="entry name" value="F5_F8_type_C"/>
    <property type="match status" value="1"/>
</dbReference>
<organism evidence="6 7">
    <name type="scientific">Segatella copri</name>
    <dbReference type="NCBI Taxonomy" id="165179"/>
    <lineage>
        <taxon>Bacteria</taxon>
        <taxon>Pseudomonadati</taxon>
        <taxon>Bacteroidota</taxon>
        <taxon>Bacteroidia</taxon>
        <taxon>Bacteroidales</taxon>
        <taxon>Prevotellaceae</taxon>
        <taxon>Segatella</taxon>
    </lineage>
</organism>
<dbReference type="InterPro" id="IPR036116">
    <property type="entry name" value="FN3_sf"/>
</dbReference>
<feature type="domain" description="Dockerin" evidence="5">
    <location>
        <begin position="1101"/>
        <end position="1171"/>
    </location>
</feature>
<dbReference type="PANTHER" id="PTHR22762">
    <property type="entry name" value="ALPHA-GLUCOSIDASE"/>
    <property type="match status" value="1"/>
</dbReference>
<dbReference type="InterPro" id="IPR008979">
    <property type="entry name" value="Galactose-bd-like_sf"/>
</dbReference>
<dbReference type="PANTHER" id="PTHR22762:SF166">
    <property type="entry name" value="ALPHA-GLUCOSIDASE"/>
    <property type="match status" value="1"/>
</dbReference>
<protein>
    <submittedName>
        <fullName evidence="6">DUF5110 domain-containing protein</fullName>
    </submittedName>
</protein>
<dbReference type="Pfam" id="PF00404">
    <property type="entry name" value="Dockerin_1"/>
    <property type="match status" value="1"/>
</dbReference>
<reference evidence="6" key="1">
    <citation type="submission" date="2022-11" db="EMBL/GenBank/DDBJ databases">
        <title>Genomic repertoires linked with pathogenic potency of arthritogenic Prevotella copri isolated from the gut of rheumatoid arthritis patients.</title>
        <authorList>
            <person name="Nii T."/>
            <person name="Maeda Y."/>
            <person name="Motooka D."/>
            <person name="Naito M."/>
            <person name="Matsumoto Y."/>
            <person name="Ogawa T."/>
            <person name="Oguro-Igashira E."/>
            <person name="Kishikawa T."/>
            <person name="Yamashita M."/>
            <person name="Koizumi S."/>
            <person name="Kurakawa T."/>
            <person name="Okumura R."/>
            <person name="Kayama H."/>
            <person name="Murakami M."/>
            <person name="Sakaguchi T."/>
            <person name="Das B."/>
            <person name="Nakamura S."/>
            <person name="Okada Y."/>
            <person name="Kumanogoh A."/>
            <person name="Takeda K."/>
        </authorList>
    </citation>
    <scope>NUCLEOTIDE SEQUENCE</scope>
    <source>
        <strain evidence="6">F3-75</strain>
    </source>
</reference>
<dbReference type="PROSITE" id="PS00018">
    <property type="entry name" value="EF_HAND_1"/>
    <property type="match status" value="2"/>
</dbReference>
<dbReference type="InterPro" id="IPR017853">
    <property type="entry name" value="GH"/>
</dbReference>
<comment type="similarity">
    <text evidence="1">Belongs to the glycosyl hydrolase 31 family.</text>
</comment>
<dbReference type="SUPFAM" id="SSF74650">
    <property type="entry name" value="Galactose mutarotase-like"/>
    <property type="match status" value="1"/>
</dbReference>
<dbReference type="Pfam" id="PF01055">
    <property type="entry name" value="Glyco_hydro_31_2nd"/>
    <property type="match status" value="1"/>
</dbReference>
<feature type="domain" description="Fibronectin type-III" evidence="4">
    <location>
        <begin position="873"/>
        <end position="957"/>
    </location>
</feature>
<dbReference type="InterPro" id="IPR013780">
    <property type="entry name" value="Glyco_hydro_b"/>
</dbReference>
<dbReference type="PROSITE" id="PS51766">
    <property type="entry name" value="DOCKERIN"/>
    <property type="match status" value="1"/>
</dbReference>
<dbReference type="InterPro" id="IPR033403">
    <property type="entry name" value="DUF5110"/>
</dbReference>
<dbReference type="Gene3D" id="2.60.120.260">
    <property type="entry name" value="Galactose-binding domain-like"/>
    <property type="match status" value="1"/>
</dbReference>